<organism evidence="5 6">
    <name type="scientific">Pseudolysinimonas kribbensis</name>
    <dbReference type="NCBI Taxonomy" id="433641"/>
    <lineage>
        <taxon>Bacteria</taxon>
        <taxon>Bacillati</taxon>
        <taxon>Actinomycetota</taxon>
        <taxon>Actinomycetes</taxon>
        <taxon>Micrococcales</taxon>
        <taxon>Microbacteriaceae</taxon>
        <taxon>Pseudolysinimonas</taxon>
    </lineage>
</organism>
<evidence type="ECO:0000256" key="2">
    <source>
        <dbReference type="ARBA" id="ARBA00022741"/>
    </source>
</evidence>
<keyword evidence="3 5" id="KW-0067">ATP-binding</keyword>
<dbReference type="InterPro" id="IPR013611">
    <property type="entry name" value="Transp-assoc_OB_typ2"/>
</dbReference>
<dbReference type="Proteomes" id="UP001157034">
    <property type="component" value="Unassembled WGS sequence"/>
</dbReference>
<evidence type="ECO:0000256" key="3">
    <source>
        <dbReference type="ARBA" id="ARBA00022840"/>
    </source>
</evidence>
<evidence type="ECO:0000313" key="5">
    <source>
        <dbReference type="EMBL" id="GMA94648.1"/>
    </source>
</evidence>
<dbReference type="PROSITE" id="PS00211">
    <property type="entry name" value="ABC_TRANSPORTER_1"/>
    <property type="match status" value="1"/>
</dbReference>
<sequence>MVKVSNLVKHFRRADGTTVNAVDDVSIEVMPGQFTVLLGPSGCGKTTLLRCVAGLEHPVGGRVEIRGRTVFDAATKVNLAPEKRGLNMIFQSYALWPHMTVAANIAYPLVCKKVKKSEHAGRVARALEMVGIPELGKQYPSQLSGGQQQRVALARALVSNSDLVLFDEPLSNVDAKVREQLRFELLSMQRELGFAALYVTHDQSEAMELAHSIAVLEKGKVAQSGGPQEIYRKPSSRYVGGFVGTLNEIDGTVRRIDPDGTAVVDTEVGELSAGSVADGVKQGDLVVVSCRPERVELNLVEPNDIANRWQVTVTASVFSGSRTEHVVTFADRDFRLWRSDSVLFETGTAAWVGVATEDLRVLPF</sequence>
<comment type="caution">
    <text evidence="5">The sequence shown here is derived from an EMBL/GenBank/DDBJ whole genome shotgun (WGS) entry which is preliminary data.</text>
</comment>
<protein>
    <submittedName>
        <fullName evidence="5">Fe3+/spermidine/putrescine ABC transporter ATP-binding protein</fullName>
    </submittedName>
</protein>
<dbReference type="InterPro" id="IPR017871">
    <property type="entry name" value="ABC_transporter-like_CS"/>
</dbReference>
<evidence type="ECO:0000256" key="1">
    <source>
        <dbReference type="ARBA" id="ARBA00022448"/>
    </source>
</evidence>
<dbReference type="Pfam" id="PF08402">
    <property type="entry name" value="TOBE_2"/>
    <property type="match status" value="1"/>
</dbReference>
<dbReference type="SUPFAM" id="SSF50331">
    <property type="entry name" value="MOP-like"/>
    <property type="match status" value="1"/>
</dbReference>
<evidence type="ECO:0000259" key="4">
    <source>
        <dbReference type="PROSITE" id="PS50893"/>
    </source>
</evidence>
<dbReference type="PANTHER" id="PTHR42781:SF4">
    <property type="entry name" value="SPERMIDINE_PUTRESCINE IMPORT ATP-BINDING PROTEIN POTA"/>
    <property type="match status" value="1"/>
</dbReference>
<dbReference type="PROSITE" id="PS50893">
    <property type="entry name" value="ABC_TRANSPORTER_2"/>
    <property type="match status" value="1"/>
</dbReference>
<dbReference type="InterPro" id="IPR003593">
    <property type="entry name" value="AAA+_ATPase"/>
</dbReference>
<feature type="domain" description="ABC transporter" evidence="4">
    <location>
        <begin position="2"/>
        <end position="243"/>
    </location>
</feature>
<dbReference type="InterPro" id="IPR050093">
    <property type="entry name" value="ABC_SmlMolc_Importer"/>
</dbReference>
<dbReference type="SUPFAM" id="SSF52540">
    <property type="entry name" value="P-loop containing nucleoside triphosphate hydrolases"/>
    <property type="match status" value="1"/>
</dbReference>
<gene>
    <name evidence="5" type="primary">sfuC</name>
    <name evidence="5" type="ORF">GCM10025881_14720</name>
</gene>
<dbReference type="EMBL" id="BSVB01000001">
    <property type="protein sequence ID" value="GMA94648.1"/>
    <property type="molecule type" value="Genomic_DNA"/>
</dbReference>
<dbReference type="InterPro" id="IPR003439">
    <property type="entry name" value="ABC_transporter-like_ATP-bd"/>
</dbReference>
<dbReference type="GO" id="GO:0005524">
    <property type="term" value="F:ATP binding"/>
    <property type="evidence" value="ECO:0007669"/>
    <property type="project" value="UniProtKB-KW"/>
</dbReference>
<dbReference type="Gene3D" id="2.40.50.100">
    <property type="match status" value="1"/>
</dbReference>
<keyword evidence="6" id="KW-1185">Reference proteome</keyword>
<evidence type="ECO:0000313" key="6">
    <source>
        <dbReference type="Proteomes" id="UP001157034"/>
    </source>
</evidence>
<keyword evidence="1" id="KW-0813">Transport</keyword>
<dbReference type="Pfam" id="PF00005">
    <property type="entry name" value="ABC_tran"/>
    <property type="match status" value="1"/>
</dbReference>
<dbReference type="PANTHER" id="PTHR42781">
    <property type="entry name" value="SPERMIDINE/PUTRESCINE IMPORT ATP-BINDING PROTEIN POTA"/>
    <property type="match status" value="1"/>
</dbReference>
<dbReference type="InterPro" id="IPR008995">
    <property type="entry name" value="Mo/tungstate-bd_C_term_dom"/>
</dbReference>
<accession>A0ABQ6K213</accession>
<dbReference type="InterPro" id="IPR027417">
    <property type="entry name" value="P-loop_NTPase"/>
</dbReference>
<proteinExistence type="predicted"/>
<dbReference type="Gene3D" id="3.40.50.300">
    <property type="entry name" value="P-loop containing nucleotide triphosphate hydrolases"/>
    <property type="match status" value="1"/>
</dbReference>
<name>A0ABQ6K213_9MICO</name>
<dbReference type="SMART" id="SM00382">
    <property type="entry name" value="AAA"/>
    <property type="match status" value="1"/>
</dbReference>
<keyword evidence="2" id="KW-0547">Nucleotide-binding</keyword>
<reference evidence="6" key="1">
    <citation type="journal article" date="2019" name="Int. J. Syst. Evol. Microbiol.">
        <title>The Global Catalogue of Microorganisms (GCM) 10K type strain sequencing project: providing services to taxonomists for standard genome sequencing and annotation.</title>
        <authorList>
            <consortium name="The Broad Institute Genomics Platform"/>
            <consortium name="The Broad Institute Genome Sequencing Center for Infectious Disease"/>
            <person name="Wu L."/>
            <person name="Ma J."/>
        </authorList>
    </citation>
    <scope>NUCLEOTIDE SEQUENCE [LARGE SCALE GENOMIC DNA]</scope>
    <source>
        <strain evidence="6">NBRC 108894</strain>
    </source>
</reference>